<accession>A0AA94FBA5</accession>
<dbReference type="Pfam" id="PF00899">
    <property type="entry name" value="ThiF"/>
    <property type="match status" value="1"/>
</dbReference>
<dbReference type="GO" id="GO:0061504">
    <property type="term" value="P:cyclic threonylcarbamoyladenosine biosynthetic process"/>
    <property type="evidence" value="ECO:0007669"/>
    <property type="project" value="TreeGrafter"/>
</dbReference>
<dbReference type="PANTHER" id="PTHR43267">
    <property type="entry name" value="TRNA THREONYLCARBAMOYLADENOSINE DEHYDRATASE"/>
    <property type="match status" value="1"/>
</dbReference>
<dbReference type="InterPro" id="IPR000594">
    <property type="entry name" value="ThiF_NAD_FAD-bd"/>
</dbReference>
<name>A0AA94FBA5_9BACT</name>
<comment type="caution">
    <text evidence="2">The sequence shown here is derived from an EMBL/GenBank/DDBJ whole genome shotgun (WGS) entry which is preliminary data.</text>
</comment>
<evidence type="ECO:0000313" key="2">
    <source>
        <dbReference type="EMBL" id="RXI31433.1"/>
    </source>
</evidence>
<organism evidence="2 3">
    <name type="scientific">Arcobacter ellisii</name>
    <dbReference type="NCBI Taxonomy" id="913109"/>
    <lineage>
        <taxon>Bacteria</taxon>
        <taxon>Pseudomonadati</taxon>
        <taxon>Campylobacterota</taxon>
        <taxon>Epsilonproteobacteria</taxon>
        <taxon>Campylobacterales</taxon>
        <taxon>Arcobacteraceae</taxon>
        <taxon>Arcobacter</taxon>
    </lineage>
</organism>
<evidence type="ECO:0000313" key="3">
    <source>
        <dbReference type="Proteomes" id="UP000290588"/>
    </source>
</evidence>
<evidence type="ECO:0000259" key="1">
    <source>
        <dbReference type="Pfam" id="PF00899"/>
    </source>
</evidence>
<dbReference type="GO" id="GO:0008641">
    <property type="term" value="F:ubiquitin-like modifier activating enzyme activity"/>
    <property type="evidence" value="ECO:0007669"/>
    <property type="project" value="InterPro"/>
</dbReference>
<protein>
    <recommendedName>
        <fullName evidence="1">THIF-type NAD/FAD binding fold domain-containing protein</fullName>
    </recommendedName>
</protein>
<dbReference type="InterPro" id="IPR045886">
    <property type="entry name" value="ThiF/MoeB/HesA"/>
</dbReference>
<dbReference type="Proteomes" id="UP000290588">
    <property type="component" value="Unassembled WGS sequence"/>
</dbReference>
<dbReference type="InterPro" id="IPR035985">
    <property type="entry name" value="Ubiquitin-activating_enz"/>
</dbReference>
<proteinExistence type="predicted"/>
<feature type="domain" description="THIF-type NAD/FAD binding fold" evidence="1">
    <location>
        <begin position="319"/>
        <end position="413"/>
    </location>
</feature>
<sequence length="554" mass="64269">MPNNLTSNQLLAKGYLEELNFIDTSKSDSKDLLLMSKFFIINKSSVEIITEISHNFPLKYPKFYTTNKSMFLRYPHIEQFNDRINAYGICLNAEEDKLYYENPYDLLCDSYNRLEEFLSKIENNEFDKNEIFDEFDSYWCSARGKIHYNKDLITKYKSFKLLDAYIVKTKIQELLFIEEEKFIKQFCKSANYEYSKNKILYINFEKELENNIPKTYDDLKNLIIKLGYLSNLQKIKKIKNVVHAILFSFNIPNTKEIHYAGIYFNEKKSTHVMNFINPFLNKENANKEIYGILAMDISNSRLYKRGGTLMNVNVNKKGKKIAIVGCGSVGSSLAHKLIKIGCTNIVLIDPETLSSNNIARHLLGMEYLEQNKALALKTYLEKQFLDININAIDDYVENQFEKLTECDLIITALGSDANHIEEKIIRDAINGNVKAVISCWFEATASIGHSLLFDDSINSEEFNMNSLFKEITFLDGKATLEFVKSDVGCNSNYMPYTYLNANLHLNHFANMIVKYLLDEKIETHWTSIGEIENLNKYLKDGYSINENTLIKRNF</sequence>
<dbReference type="CDD" id="cd01483">
    <property type="entry name" value="E1_enzyme_family"/>
    <property type="match status" value="1"/>
</dbReference>
<dbReference type="Gene3D" id="3.40.50.720">
    <property type="entry name" value="NAD(P)-binding Rossmann-like Domain"/>
    <property type="match status" value="1"/>
</dbReference>
<gene>
    <name evidence="2" type="ORF">CP962_04795</name>
</gene>
<dbReference type="AlphaFoldDB" id="A0AA94FBA5"/>
<dbReference type="EMBL" id="NXIG01000004">
    <property type="protein sequence ID" value="RXI31433.1"/>
    <property type="molecule type" value="Genomic_DNA"/>
</dbReference>
<reference evidence="2 3" key="1">
    <citation type="submission" date="2017-09" db="EMBL/GenBank/DDBJ databases">
        <title>Genomics of the genus Arcobacter.</title>
        <authorList>
            <person name="Perez-Cataluna A."/>
            <person name="Figueras M.J."/>
            <person name="Salas-Masso N."/>
        </authorList>
    </citation>
    <scope>NUCLEOTIDE SEQUENCE [LARGE SCALE GENOMIC DNA]</scope>
    <source>
        <strain evidence="2 3">CECT 7837</strain>
    </source>
</reference>
<dbReference type="PANTHER" id="PTHR43267:SF1">
    <property type="entry name" value="TRNA THREONYLCARBAMOYLADENOSINE DEHYDRATASE"/>
    <property type="match status" value="1"/>
</dbReference>
<dbReference type="SUPFAM" id="SSF69572">
    <property type="entry name" value="Activating enzymes of the ubiquitin-like proteins"/>
    <property type="match status" value="1"/>
</dbReference>
<dbReference type="GO" id="GO:0061503">
    <property type="term" value="F:tRNA threonylcarbamoyladenosine dehydratase"/>
    <property type="evidence" value="ECO:0007669"/>
    <property type="project" value="TreeGrafter"/>
</dbReference>